<evidence type="ECO:0000313" key="6">
    <source>
        <dbReference type="Proteomes" id="UP000803884"/>
    </source>
</evidence>
<evidence type="ECO:0000256" key="2">
    <source>
        <dbReference type="SAM" id="MobiDB-lite"/>
    </source>
</evidence>
<dbReference type="InterPro" id="IPR013929">
    <property type="entry name" value="RPAP1_C"/>
</dbReference>
<dbReference type="EMBL" id="JAAQHG020000058">
    <property type="protein sequence ID" value="KAL1582239.1"/>
    <property type="molecule type" value="Genomic_DNA"/>
</dbReference>
<dbReference type="GeneID" id="96010538"/>
<feature type="region of interest" description="Disordered" evidence="2">
    <location>
        <begin position="1"/>
        <end position="131"/>
    </location>
</feature>
<dbReference type="AlphaFoldDB" id="A0AB34KBL1"/>
<dbReference type="InterPro" id="IPR013930">
    <property type="entry name" value="RPAP1_N"/>
</dbReference>
<dbReference type="GO" id="GO:0006366">
    <property type="term" value="P:transcription by RNA polymerase II"/>
    <property type="evidence" value="ECO:0007669"/>
    <property type="project" value="InterPro"/>
</dbReference>
<accession>A0AB34KBL1</accession>
<dbReference type="PANTHER" id="PTHR21483">
    <property type="entry name" value="RNA POLYMERASE II-ASSOCIATED PROTEIN 1"/>
    <property type="match status" value="1"/>
</dbReference>
<sequence>MFRGEKFVLDVDDDDAPQAQHVAPSPFTFVGDIQERKPTAPAPPSAPTPKHRTGFPEHRKRPVQSRFKQQKQQGQKTVLSDGTTVTPGAQAPATKTKPSEDSAPRSWQEQEKTQIDQQNRDMLAGMSESEIEEARAELLGSLDPDFIQKILRRSNIDSGSNEADTLKPPPEPIEGGILHRETPAKTKSVAFAADDPPPAPQPTAKDETDEAAITIAHEPDFPPETNAPLDPPSDTIHFPTPTQPPALDPASPSFLTDLHEKYFPSLPADPTKLDWMRPPSPSSNSSYSPAAAALNPASIRFSFTGALLAPRTAAAIPVSEGLHHHGAAPDAAGYTIAELALLARSTYAAQRCVAFQTLGRILFRLGRGEFGDAGEEGGNLPDAQDRLGELARGLWREVEREHVIPQLVAESEGNGVDGGRHLSAKTYAVEAVWLWRKGGGRRWKAD</sequence>
<dbReference type="Proteomes" id="UP000803884">
    <property type="component" value="Unassembled WGS sequence"/>
</dbReference>
<comment type="caution">
    <text evidence="5">The sequence shown here is derived from an EMBL/GenBank/DDBJ whole genome shotgun (WGS) entry which is preliminary data.</text>
</comment>
<feature type="compositionally biased region" description="Basic and acidic residues" evidence="2">
    <location>
        <begin position="97"/>
        <end position="114"/>
    </location>
</feature>
<reference evidence="5 6" key="1">
    <citation type="journal article" date="2020" name="Microbiol. Resour. Announc.">
        <title>Draft Genome Sequence of a Cladosporium Species Isolated from the Mesophotic Ascidian Didemnum maculosum.</title>
        <authorList>
            <person name="Gioti A."/>
            <person name="Siaperas R."/>
            <person name="Nikolaivits E."/>
            <person name="Le Goff G."/>
            <person name="Ouazzani J."/>
            <person name="Kotoulas G."/>
            <person name="Topakas E."/>
        </authorList>
    </citation>
    <scope>NUCLEOTIDE SEQUENCE [LARGE SCALE GENOMIC DNA]</scope>
    <source>
        <strain evidence="5 6">TM138-S3</strain>
    </source>
</reference>
<feature type="region of interest" description="Disordered" evidence="2">
    <location>
        <begin position="153"/>
        <end position="254"/>
    </location>
</feature>
<evidence type="ECO:0000313" key="5">
    <source>
        <dbReference type="EMBL" id="KAL1582239.1"/>
    </source>
</evidence>
<evidence type="ECO:0000256" key="1">
    <source>
        <dbReference type="ARBA" id="ARBA00009953"/>
    </source>
</evidence>
<evidence type="ECO:0000259" key="4">
    <source>
        <dbReference type="Pfam" id="PF08621"/>
    </source>
</evidence>
<dbReference type="RefSeq" id="XP_069225346.1">
    <property type="nucleotide sequence ID" value="XM_069377700.1"/>
</dbReference>
<dbReference type="PANTHER" id="PTHR21483:SF18">
    <property type="entry name" value="RNA POLYMERASE II-ASSOCIATED PROTEIN 1"/>
    <property type="match status" value="1"/>
</dbReference>
<protein>
    <recommendedName>
        <fullName evidence="7">Transcription factor Rba50</fullName>
    </recommendedName>
</protein>
<feature type="domain" description="RPAP1 N-terminal" evidence="4">
    <location>
        <begin position="114"/>
        <end position="157"/>
    </location>
</feature>
<proteinExistence type="inferred from homology"/>
<feature type="compositionally biased region" description="Basic residues" evidence="2">
    <location>
        <begin position="49"/>
        <end position="63"/>
    </location>
</feature>
<evidence type="ECO:0008006" key="7">
    <source>
        <dbReference type="Google" id="ProtNLM"/>
    </source>
</evidence>
<feature type="domain" description="RPAP1 C-terminal" evidence="3">
    <location>
        <begin position="298"/>
        <end position="365"/>
    </location>
</feature>
<evidence type="ECO:0000259" key="3">
    <source>
        <dbReference type="Pfam" id="PF08620"/>
    </source>
</evidence>
<feature type="compositionally biased region" description="Polar residues" evidence="2">
    <location>
        <begin position="77"/>
        <end position="87"/>
    </location>
</feature>
<name>A0AB34KBL1_9PEZI</name>
<dbReference type="Pfam" id="PF08620">
    <property type="entry name" value="RPAP1_C"/>
    <property type="match status" value="1"/>
</dbReference>
<dbReference type="InterPro" id="IPR039913">
    <property type="entry name" value="RPAP1/Rba50"/>
</dbReference>
<gene>
    <name evidence="5" type="ORF">WHR41_09096</name>
</gene>
<comment type="similarity">
    <text evidence="1">Belongs to the RPAP1 family.</text>
</comment>
<keyword evidence="6" id="KW-1185">Reference proteome</keyword>
<organism evidence="5 6">
    <name type="scientific">Cladosporium halotolerans</name>
    <dbReference type="NCBI Taxonomy" id="1052096"/>
    <lineage>
        <taxon>Eukaryota</taxon>
        <taxon>Fungi</taxon>
        <taxon>Dikarya</taxon>
        <taxon>Ascomycota</taxon>
        <taxon>Pezizomycotina</taxon>
        <taxon>Dothideomycetes</taxon>
        <taxon>Dothideomycetidae</taxon>
        <taxon>Cladosporiales</taxon>
        <taxon>Cladosporiaceae</taxon>
        <taxon>Cladosporium</taxon>
    </lineage>
</organism>
<dbReference type="Pfam" id="PF08621">
    <property type="entry name" value="RPAP1_N"/>
    <property type="match status" value="1"/>
</dbReference>
<feature type="region of interest" description="Disordered" evidence="2">
    <location>
        <begin position="269"/>
        <end position="289"/>
    </location>
</feature>